<dbReference type="InterPro" id="IPR026906">
    <property type="entry name" value="LRR_5"/>
</dbReference>
<evidence type="ECO:0000256" key="2">
    <source>
        <dbReference type="SAM" id="SignalP"/>
    </source>
</evidence>
<dbReference type="Proteomes" id="UP000824164">
    <property type="component" value="Unassembled WGS sequence"/>
</dbReference>
<protein>
    <submittedName>
        <fullName evidence="3">Leucine-rich repeat domain-containing protein</fullName>
    </submittedName>
</protein>
<comment type="caution">
    <text evidence="3">The sequence shown here is derived from an EMBL/GenBank/DDBJ whole genome shotgun (WGS) entry which is preliminary data.</text>
</comment>
<gene>
    <name evidence="3" type="ORF">IAB63_02080</name>
</gene>
<keyword evidence="2" id="KW-0732">Signal</keyword>
<dbReference type="InterPro" id="IPR032675">
    <property type="entry name" value="LRR_dom_sf"/>
</dbReference>
<reference evidence="3" key="1">
    <citation type="submission" date="2020-10" db="EMBL/GenBank/DDBJ databases">
        <authorList>
            <person name="Gilroy R."/>
        </authorList>
    </citation>
    <scope>NUCLEOTIDE SEQUENCE</scope>
    <source>
        <strain evidence="3">CHK187-14744</strain>
    </source>
</reference>
<dbReference type="SUPFAM" id="SSF52058">
    <property type="entry name" value="L domain-like"/>
    <property type="match status" value="1"/>
</dbReference>
<dbReference type="EMBL" id="DVLT01000013">
    <property type="protein sequence ID" value="HIU02022.1"/>
    <property type="molecule type" value="Genomic_DNA"/>
</dbReference>
<dbReference type="Pfam" id="PF13306">
    <property type="entry name" value="LRR_5"/>
    <property type="match status" value="1"/>
</dbReference>
<reference evidence="3" key="2">
    <citation type="journal article" date="2021" name="PeerJ">
        <title>Extensive microbial diversity within the chicken gut microbiome revealed by metagenomics and culture.</title>
        <authorList>
            <person name="Gilroy R."/>
            <person name="Ravi A."/>
            <person name="Getino M."/>
            <person name="Pursley I."/>
            <person name="Horton D.L."/>
            <person name="Alikhan N.F."/>
            <person name="Baker D."/>
            <person name="Gharbi K."/>
            <person name="Hall N."/>
            <person name="Watson M."/>
            <person name="Adriaenssens E.M."/>
            <person name="Foster-Nyarko E."/>
            <person name="Jarju S."/>
            <person name="Secka A."/>
            <person name="Antonio M."/>
            <person name="Oren A."/>
            <person name="Chaudhuri R.R."/>
            <person name="La Ragione R."/>
            <person name="Hildebrand F."/>
            <person name="Pallen M.J."/>
        </authorList>
    </citation>
    <scope>NUCLEOTIDE SEQUENCE</scope>
    <source>
        <strain evidence="3">CHK187-14744</strain>
    </source>
</reference>
<feature type="region of interest" description="Disordered" evidence="1">
    <location>
        <begin position="37"/>
        <end position="60"/>
    </location>
</feature>
<dbReference type="Gene3D" id="3.80.10.10">
    <property type="entry name" value="Ribonuclease Inhibitor"/>
    <property type="match status" value="3"/>
</dbReference>
<proteinExistence type="predicted"/>
<dbReference type="AlphaFoldDB" id="A0A9D1HGZ7"/>
<name>A0A9D1HGZ7_9FIRM</name>
<organism evidence="3 4">
    <name type="scientific">Candidatus Onthocola gallistercoris</name>
    <dbReference type="NCBI Taxonomy" id="2840876"/>
    <lineage>
        <taxon>Bacteria</taxon>
        <taxon>Bacillati</taxon>
        <taxon>Bacillota</taxon>
        <taxon>Bacilli</taxon>
        <taxon>Candidatus Onthocola</taxon>
    </lineage>
</organism>
<accession>A0A9D1HGZ7</accession>
<sequence length="355" mass="38725">MKKIWMLAVLSLIFISLNGCGFQSAVIGSIFPDDTGAAGEEAADKDTPEDVTETVGEDSPAKQADIVPEGSIAESGTCGANVSWNLYEDGTLVISGEGAIDRNTFANGDVMVISDNSKITRLKIEDGITGIGIAAFMGCTSLTEAQLGNDIEYIDSHAFQGCTSMVQIWMPDTVTFIGTHVFDSCRSLENITLPSGISKIYEGTFLGCRLLKSIEIPDGITYIGNEAFERCEVLETVVIPEGVEVIGESAFEACYGLKSVEIPSSVTIIGEWAFYTADATFGEYNNLTDIYYRGSEEEWNKIICGFSCYEDSGIYGTEDDWNIYDEGVEIGQAEDLERELFYITRYGAPEIHYQQ</sequence>
<evidence type="ECO:0000313" key="4">
    <source>
        <dbReference type="Proteomes" id="UP000824164"/>
    </source>
</evidence>
<evidence type="ECO:0000313" key="3">
    <source>
        <dbReference type="EMBL" id="HIU02022.1"/>
    </source>
</evidence>
<feature type="signal peptide" evidence="2">
    <location>
        <begin position="1"/>
        <end position="21"/>
    </location>
</feature>
<dbReference type="InterPro" id="IPR053139">
    <property type="entry name" value="Surface_bspA-like"/>
</dbReference>
<dbReference type="PANTHER" id="PTHR45661">
    <property type="entry name" value="SURFACE ANTIGEN"/>
    <property type="match status" value="1"/>
</dbReference>
<feature type="chain" id="PRO_5038359912" evidence="2">
    <location>
        <begin position="22"/>
        <end position="355"/>
    </location>
</feature>
<dbReference type="PANTHER" id="PTHR45661:SF3">
    <property type="entry name" value="IG-LIKE DOMAIN-CONTAINING PROTEIN"/>
    <property type="match status" value="1"/>
</dbReference>
<evidence type="ECO:0000256" key="1">
    <source>
        <dbReference type="SAM" id="MobiDB-lite"/>
    </source>
</evidence>